<dbReference type="InterPro" id="IPR001387">
    <property type="entry name" value="Cro/C1-type_HTH"/>
</dbReference>
<accession>A0A1H1SG04</accession>
<dbReference type="Pfam" id="PF13560">
    <property type="entry name" value="HTH_31"/>
    <property type="match status" value="1"/>
</dbReference>
<dbReference type="EMBL" id="LT629772">
    <property type="protein sequence ID" value="SDS46892.1"/>
    <property type="molecule type" value="Genomic_DNA"/>
</dbReference>
<dbReference type="OrthoDB" id="3212310at2"/>
<reference evidence="2 3" key="1">
    <citation type="submission" date="2016-10" db="EMBL/GenBank/DDBJ databases">
        <authorList>
            <person name="de Groot N.N."/>
        </authorList>
    </citation>
    <scope>NUCLEOTIDE SEQUENCE [LARGE SCALE GENOMIC DNA]</scope>
    <source>
        <strain evidence="2 3">DSM 21800</strain>
    </source>
</reference>
<dbReference type="CDD" id="cd00093">
    <property type="entry name" value="HTH_XRE"/>
    <property type="match status" value="1"/>
</dbReference>
<proteinExistence type="predicted"/>
<dbReference type="PANTHER" id="PTHR35010">
    <property type="entry name" value="BLL4672 PROTEIN-RELATED"/>
    <property type="match status" value="1"/>
</dbReference>
<protein>
    <submittedName>
        <fullName evidence="2">Helix-turn-helix domain-containing protein</fullName>
    </submittedName>
</protein>
<dbReference type="Pfam" id="PF17765">
    <property type="entry name" value="MLTR_LBD"/>
    <property type="match status" value="1"/>
</dbReference>
<dbReference type="GO" id="GO:0003677">
    <property type="term" value="F:DNA binding"/>
    <property type="evidence" value="ECO:0007669"/>
    <property type="project" value="InterPro"/>
</dbReference>
<dbReference type="Gene3D" id="1.10.260.40">
    <property type="entry name" value="lambda repressor-like DNA-binding domains"/>
    <property type="match status" value="1"/>
</dbReference>
<dbReference type="PANTHER" id="PTHR35010:SF2">
    <property type="entry name" value="BLL4672 PROTEIN"/>
    <property type="match status" value="1"/>
</dbReference>
<dbReference type="RefSeq" id="WP_091523779.1">
    <property type="nucleotide sequence ID" value="NZ_LT629772.1"/>
</dbReference>
<sequence length="287" mass="31854">MTTDSRRAELGAFLRSRRERMTPERAGIPRAGRRRTPGLRREEVAQLAGVGVTWYTWLEQGRPINASTQVLDAVGRILELDPAERDHVRRLSGNAPLPTDSTMAEGAGTPADIDTLADVDTLLQAVEPLPAVLVNDRTDIVRWNETYRTVNPGLIAADPHRRNTVWDLFVGDRGRGGAIIDGDERASQVVAAFRYRYGHHIDDPAWRGLIDRLCRASPPFARLWATKDVARPGLCNKVHSVPGVGTVTLRPTGMELTDRPGLRLVVYTPADDQSRERLDRLLHRASA</sequence>
<dbReference type="SUPFAM" id="SSF47413">
    <property type="entry name" value="lambda repressor-like DNA-binding domains"/>
    <property type="match status" value="1"/>
</dbReference>
<evidence type="ECO:0000313" key="3">
    <source>
        <dbReference type="Proteomes" id="UP000199103"/>
    </source>
</evidence>
<evidence type="ECO:0000259" key="1">
    <source>
        <dbReference type="SMART" id="SM00530"/>
    </source>
</evidence>
<dbReference type="AlphaFoldDB" id="A0A1H1SG04"/>
<feature type="domain" description="HTH cro/C1-type" evidence="1">
    <location>
        <begin position="13"/>
        <end position="85"/>
    </location>
</feature>
<keyword evidence="3" id="KW-1185">Reference proteome</keyword>
<organism evidence="2 3">
    <name type="scientific">Microlunatus soli</name>
    <dbReference type="NCBI Taxonomy" id="630515"/>
    <lineage>
        <taxon>Bacteria</taxon>
        <taxon>Bacillati</taxon>
        <taxon>Actinomycetota</taxon>
        <taxon>Actinomycetes</taxon>
        <taxon>Propionibacteriales</taxon>
        <taxon>Propionibacteriaceae</taxon>
        <taxon>Microlunatus</taxon>
    </lineage>
</organism>
<dbReference type="STRING" id="630515.SAMN04489812_2000"/>
<evidence type="ECO:0000313" key="2">
    <source>
        <dbReference type="EMBL" id="SDS46892.1"/>
    </source>
</evidence>
<dbReference type="SMART" id="SM00530">
    <property type="entry name" value="HTH_XRE"/>
    <property type="match status" value="1"/>
</dbReference>
<name>A0A1H1SG04_9ACTN</name>
<gene>
    <name evidence="2" type="ORF">SAMN04489812_2000</name>
</gene>
<dbReference type="Gene3D" id="3.30.450.180">
    <property type="match status" value="1"/>
</dbReference>
<dbReference type="InterPro" id="IPR010982">
    <property type="entry name" value="Lambda_DNA-bd_dom_sf"/>
</dbReference>
<dbReference type="InterPro" id="IPR041413">
    <property type="entry name" value="MLTR_LBD"/>
</dbReference>
<dbReference type="Proteomes" id="UP000199103">
    <property type="component" value="Chromosome I"/>
</dbReference>